<name>A0A9Q5YKJ4_PISSA</name>
<dbReference type="AlphaFoldDB" id="A0A9Q5YKJ4"/>
<organism evidence="1 2">
    <name type="scientific">Piscirickettsia salmonis</name>
    <dbReference type="NCBI Taxonomy" id="1238"/>
    <lineage>
        <taxon>Bacteria</taxon>
        <taxon>Pseudomonadati</taxon>
        <taxon>Pseudomonadota</taxon>
        <taxon>Gammaproteobacteria</taxon>
        <taxon>Thiotrichales</taxon>
        <taxon>Piscirickettsiaceae</taxon>
        <taxon>Piscirickettsia</taxon>
    </lineage>
</organism>
<dbReference type="Proteomes" id="UP000422232">
    <property type="component" value="Chromosome"/>
</dbReference>
<sequence length="142" mass="16184">MDFSQAEQTIAQISDTLDADHFDQVIPACHDSITLLEQICAAIDAANQANYSKQLFFNDHITLQRILTTAMETIFKCRAIQNSFEFQTLLIQEQELTVSSDNSCNLHPEQTHTAIKQLINTSKTLHLQLIHLNNLVMTRLER</sequence>
<keyword evidence="2" id="KW-1185">Reference proteome</keyword>
<dbReference type="EMBL" id="CP038908">
    <property type="protein sequence ID" value="QGO06802.1"/>
    <property type="molecule type" value="Genomic_DNA"/>
</dbReference>
<evidence type="ECO:0000313" key="1">
    <source>
        <dbReference type="EMBL" id="QGO06802.1"/>
    </source>
</evidence>
<accession>A0A9Q5YKJ4</accession>
<proteinExistence type="predicted"/>
<reference evidence="1 2" key="1">
    <citation type="submission" date="2019-04" db="EMBL/GenBank/DDBJ databases">
        <title>Complete genome sequencing of Piscirickettsia salmonis strain Psal-009.</title>
        <authorList>
            <person name="Schober I."/>
            <person name="Bunk B."/>
            <person name="Sproer C."/>
            <person name="Carril G.P."/>
            <person name="Riedel T."/>
            <person name="Flores-Herrera P.A."/>
            <person name="Nourdin-Galindo G."/>
            <person name="Marshall S.H."/>
            <person name="Overmann J."/>
        </authorList>
    </citation>
    <scope>NUCLEOTIDE SEQUENCE [LARGE SCALE GENOMIC DNA]</scope>
    <source>
        <strain evidence="1 2">Psal-009</strain>
    </source>
</reference>
<dbReference type="RefSeq" id="WP_016210260.1">
    <property type="nucleotide sequence ID" value="NZ_CP012413.1"/>
</dbReference>
<protein>
    <submittedName>
        <fullName evidence="1">Uncharacterized protein</fullName>
    </submittedName>
</protein>
<gene>
    <name evidence="1" type="ORF">Psal009_02730</name>
</gene>
<evidence type="ECO:0000313" key="2">
    <source>
        <dbReference type="Proteomes" id="UP000422232"/>
    </source>
</evidence>
<dbReference type="GeneID" id="66740135"/>